<dbReference type="Pfam" id="PF13445">
    <property type="entry name" value="zf-RING_UBOX"/>
    <property type="match status" value="2"/>
</dbReference>
<dbReference type="CDD" id="cd06503">
    <property type="entry name" value="ATP-synt_Fo_b"/>
    <property type="match status" value="1"/>
</dbReference>
<keyword evidence="5" id="KW-0833">Ubl conjugation pathway</keyword>
<feature type="domain" description="RING-type" evidence="11">
    <location>
        <begin position="589"/>
        <end position="633"/>
    </location>
</feature>
<dbReference type="Proteomes" id="UP001159405">
    <property type="component" value="Unassembled WGS sequence"/>
</dbReference>
<dbReference type="SMART" id="SM00336">
    <property type="entry name" value="BBOX"/>
    <property type="match status" value="4"/>
</dbReference>
<dbReference type="InterPro" id="IPR001841">
    <property type="entry name" value="Znf_RING"/>
</dbReference>
<evidence type="ECO:0000259" key="11">
    <source>
        <dbReference type="PROSITE" id="PS50089"/>
    </source>
</evidence>
<feature type="repeat" description="NHL" evidence="8">
    <location>
        <begin position="1046"/>
        <end position="1089"/>
    </location>
</feature>
<comment type="caution">
    <text evidence="13">The sequence shown here is derived from an EMBL/GenBank/DDBJ whole genome shotgun (WGS) entry which is preliminary data.</text>
</comment>
<keyword evidence="14" id="KW-1185">Reference proteome</keyword>
<feature type="region of interest" description="Disordered" evidence="10">
    <location>
        <begin position="1300"/>
        <end position="1350"/>
    </location>
</feature>
<dbReference type="Gene3D" id="2.120.10.30">
    <property type="entry name" value="TolB, C-terminal domain"/>
    <property type="match status" value="3"/>
</dbReference>
<dbReference type="Gene3D" id="3.30.160.60">
    <property type="entry name" value="Classic Zinc Finger"/>
    <property type="match status" value="2"/>
</dbReference>
<dbReference type="Pfam" id="PF01436">
    <property type="entry name" value="NHL"/>
    <property type="match status" value="5"/>
</dbReference>
<dbReference type="SMART" id="SM00184">
    <property type="entry name" value="RING"/>
    <property type="match status" value="2"/>
</dbReference>
<feature type="coiled-coil region" evidence="9">
    <location>
        <begin position="212"/>
        <end position="246"/>
    </location>
</feature>
<evidence type="ECO:0000313" key="14">
    <source>
        <dbReference type="Proteomes" id="UP001159405"/>
    </source>
</evidence>
<sequence length="1350" mass="153406">MDIKTLLDNLHDQVSCSACLSTFTDPRQLPCLHSFCLHCLNELASISDFNGPFLTCPECRKRFTIPGSGNPSEFPSNFRINSLLDVLAIKEWKTTRVKCGNCDKLSAQTSYCFHCCSFWCNECISAHNIIRANKEHRTLAINDFQDQDIEDLLRRPAFCQKRHHEKEVLRFYCKDCKVAVCNTCVVTLHDGHDKMLLQEATDARRSQINSTIASLKEKVLEERKEVEKYNQKIIEIQMQVADVESQVEKNVDQIIGIVNAKKQKILDAVDSQARKSLEFLTLKKEKAQNKVRLVEIATDQTESLMKRGSSVEILGFNETFDTILQRQSTEESVDSEGISRFKFTESKKLISLLNSEGIGSVKTVLFEVYKDQQLETKCNESSEASGGMERANVRGSPFEPVQKQTRRFKSVLSFVEVLSEPWGVAVNSRDEIAVSEHGNCRISLFSRDGTYLRSFGKRGKNNGEFSSPYGIIFDRNHNILVADCHNSRVQVFDRNGNFLRKFGERGRLDHQLDKPVGLSIDDNDDIIVTDQGYLNSVIKIFSPNGKYLRKFGGEGVFKVNKSTLTVGCIFFVMDIEMESKSKLRDEVCCSVCMLTFTDPKQLPCLHSFCLHCLNGLVRTSDFNGPFLTCPQCNKRLKIPGSGSPSELPSNLRINSLLNILAIKECKTKTAEVKVKCENCDKRSDKTSYCFQCSSFWCEECIIGHNIIRANKEHRTLALNDFQDQDVEDLLRRPTFCQEEYHEKEESQFFCKDCEVAICNTCVLTLHDNHSKMLLQEAKNARKTKINSVIKSLKETAQDGRREAEKFDLKSAEIQMKVADVKGKVQTKVDQIIATIEARKQDILNAVRSQASISLEPLTKEKAEVENRVKTLDSAIEQTEFLMKQNFSTEILGFNETFHTILNEDNTQANSDSEFIPLLSFSKNENLISVLNSEGIGDLKTVLAKLNRTFRPLLSFGQKGKSVGMLHFPWGVAVNNHDEIAVSECGNRRITIFSSEGTYLSSFGRRGKSNGMFIVPSGIAFDRDNNILVVDSFNHRVQVFDRNGNFLRKFGEEESLDHQLKHPNGLSINGNGDLIVSDSGNKFIKIFSPNGKFLRKFCGARSLLTPFHCIQLGQFFIFSDWSDHSFKMFDLEGNCISKYGNQRKGDGEFFDPRHFSVDKEGLLMICDGCSHRVQVFELNGKFVTKFGSKALEWESEQQQEWPADFEALLEDEDEESWFGKPTMSVISDICELTSKLGNRVPKTAMFLWAQFMHLISCSKKFLSCERSEDQGSNPMEALREPPRGCYLSLYCKDFSEERSRAVADKKTKKQDTKRNLKRTHGALIEKYQNNTNRKRAMDSKRFHRGGGRRGC</sequence>
<feature type="compositionally biased region" description="Basic and acidic residues" evidence="10">
    <location>
        <begin position="1300"/>
        <end position="1313"/>
    </location>
</feature>
<feature type="repeat" description="NHL" evidence="8">
    <location>
        <begin position="418"/>
        <end position="448"/>
    </location>
</feature>
<evidence type="ECO:0000256" key="2">
    <source>
        <dbReference type="ARBA" id="ARBA00022723"/>
    </source>
</evidence>
<dbReference type="InterPro" id="IPR027370">
    <property type="entry name" value="Znf-RING_euk"/>
</dbReference>
<evidence type="ECO:0000256" key="6">
    <source>
        <dbReference type="ARBA" id="ARBA00022833"/>
    </source>
</evidence>
<feature type="domain" description="RING-type" evidence="11">
    <location>
        <begin position="16"/>
        <end position="60"/>
    </location>
</feature>
<dbReference type="InterPro" id="IPR003649">
    <property type="entry name" value="Bbox_C"/>
</dbReference>
<evidence type="ECO:0008006" key="15">
    <source>
        <dbReference type="Google" id="ProtNLM"/>
    </source>
</evidence>
<name>A0ABN8P8Z7_9CNID</name>
<keyword evidence="3" id="KW-0677">Repeat</keyword>
<feature type="domain" description="B box-type" evidence="12">
    <location>
        <begin position="731"/>
        <end position="774"/>
    </location>
</feature>
<dbReference type="PROSITE" id="PS50119">
    <property type="entry name" value="ZF_BBOX"/>
    <property type="match status" value="3"/>
</dbReference>
<feature type="compositionally biased region" description="Basic residues" evidence="10">
    <location>
        <begin position="1340"/>
        <end position="1350"/>
    </location>
</feature>
<dbReference type="InterPro" id="IPR000315">
    <property type="entry name" value="Znf_B-box"/>
</dbReference>
<feature type="repeat" description="NHL" evidence="8">
    <location>
        <begin position="452"/>
        <end position="495"/>
    </location>
</feature>
<feature type="repeat" description="NHL" evidence="8">
    <location>
        <begin position="499"/>
        <end position="544"/>
    </location>
</feature>
<proteinExistence type="predicted"/>
<evidence type="ECO:0000256" key="10">
    <source>
        <dbReference type="SAM" id="MobiDB-lite"/>
    </source>
</evidence>
<dbReference type="PROSITE" id="PS51125">
    <property type="entry name" value="NHL"/>
    <property type="match status" value="6"/>
</dbReference>
<evidence type="ECO:0000256" key="8">
    <source>
        <dbReference type="PROSITE-ProRule" id="PRU00504"/>
    </source>
</evidence>
<feature type="domain" description="B box-type" evidence="12">
    <location>
        <begin position="671"/>
        <end position="718"/>
    </location>
</feature>
<dbReference type="InterPro" id="IPR013083">
    <property type="entry name" value="Znf_RING/FYVE/PHD"/>
</dbReference>
<dbReference type="PROSITE" id="PS00518">
    <property type="entry name" value="ZF_RING_1"/>
    <property type="match status" value="2"/>
</dbReference>
<dbReference type="InterPro" id="IPR011042">
    <property type="entry name" value="6-blade_b-propeller_TolB-like"/>
</dbReference>
<organism evidence="13 14">
    <name type="scientific">Porites lobata</name>
    <dbReference type="NCBI Taxonomy" id="104759"/>
    <lineage>
        <taxon>Eukaryota</taxon>
        <taxon>Metazoa</taxon>
        <taxon>Cnidaria</taxon>
        <taxon>Anthozoa</taxon>
        <taxon>Hexacorallia</taxon>
        <taxon>Scleractinia</taxon>
        <taxon>Fungiina</taxon>
        <taxon>Poritidae</taxon>
        <taxon>Porites</taxon>
    </lineage>
</organism>
<dbReference type="SUPFAM" id="SSF57845">
    <property type="entry name" value="B-box zinc-binding domain"/>
    <property type="match status" value="2"/>
</dbReference>
<feature type="repeat" description="NHL" evidence="8">
    <location>
        <begin position="952"/>
        <end position="995"/>
    </location>
</feature>
<dbReference type="SUPFAM" id="SSF57850">
    <property type="entry name" value="RING/U-box"/>
    <property type="match status" value="2"/>
</dbReference>
<keyword evidence="2" id="KW-0479">Metal-binding</keyword>
<protein>
    <recommendedName>
        <fullName evidence="15">E3 ubiquitin-protein ligase TRIM71</fullName>
    </recommendedName>
</protein>
<feature type="domain" description="B box-type" evidence="12">
    <location>
        <begin position="154"/>
        <end position="197"/>
    </location>
</feature>
<keyword evidence="6" id="KW-0862">Zinc</keyword>
<keyword evidence="4 7" id="KW-0863">Zinc-finger</keyword>
<evidence type="ECO:0000256" key="1">
    <source>
        <dbReference type="ARBA" id="ARBA00022553"/>
    </source>
</evidence>
<dbReference type="SUPFAM" id="SSF101898">
    <property type="entry name" value="NHL repeat"/>
    <property type="match status" value="2"/>
</dbReference>
<evidence type="ECO:0000256" key="9">
    <source>
        <dbReference type="SAM" id="Coils"/>
    </source>
</evidence>
<dbReference type="InterPro" id="IPR047153">
    <property type="entry name" value="TRIM45/56/19-like"/>
</dbReference>
<accession>A0ABN8P8Z7</accession>
<dbReference type="Pfam" id="PF00643">
    <property type="entry name" value="zf-B_box"/>
    <property type="match status" value="2"/>
</dbReference>
<dbReference type="Gene3D" id="3.30.40.10">
    <property type="entry name" value="Zinc/RING finger domain, C3HC4 (zinc finger)"/>
    <property type="match status" value="2"/>
</dbReference>
<keyword evidence="1" id="KW-0597">Phosphoprotein</keyword>
<evidence type="ECO:0000256" key="7">
    <source>
        <dbReference type="PROSITE-ProRule" id="PRU00024"/>
    </source>
</evidence>
<evidence type="ECO:0000313" key="13">
    <source>
        <dbReference type="EMBL" id="CAH3134543.1"/>
    </source>
</evidence>
<feature type="repeat" description="NHL" evidence="8">
    <location>
        <begin position="999"/>
        <end position="1042"/>
    </location>
</feature>
<dbReference type="PROSITE" id="PS50089">
    <property type="entry name" value="ZF_RING_2"/>
    <property type="match status" value="2"/>
</dbReference>
<gene>
    <name evidence="13" type="ORF">PLOB_00037416</name>
</gene>
<evidence type="ECO:0000259" key="12">
    <source>
        <dbReference type="PROSITE" id="PS50119"/>
    </source>
</evidence>
<dbReference type="InterPro" id="IPR017907">
    <property type="entry name" value="Znf_RING_CS"/>
</dbReference>
<keyword evidence="9" id="KW-0175">Coiled coil</keyword>
<dbReference type="PANTHER" id="PTHR25462">
    <property type="entry name" value="BONUS, ISOFORM C-RELATED"/>
    <property type="match status" value="1"/>
</dbReference>
<dbReference type="EMBL" id="CALNXK010000054">
    <property type="protein sequence ID" value="CAH3134543.1"/>
    <property type="molecule type" value="Genomic_DNA"/>
</dbReference>
<dbReference type="PANTHER" id="PTHR25462:SF296">
    <property type="entry name" value="MEIOTIC P26, ISOFORM F"/>
    <property type="match status" value="1"/>
</dbReference>
<evidence type="ECO:0000256" key="4">
    <source>
        <dbReference type="ARBA" id="ARBA00022771"/>
    </source>
</evidence>
<evidence type="ECO:0000256" key="3">
    <source>
        <dbReference type="ARBA" id="ARBA00022737"/>
    </source>
</evidence>
<evidence type="ECO:0000256" key="5">
    <source>
        <dbReference type="ARBA" id="ARBA00022786"/>
    </source>
</evidence>
<reference evidence="13 14" key="1">
    <citation type="submission" date="2022-05" db="EMBL/GenBank/DDBJ databases">
        <authorList>
            <consortium name="Genoscope - CEA"/>
            <person name="William W."/>
        </authorList>
    </citation>
    <scope>NUCLEOTIDE SEQUENCE [LARGE SCALE GENOMIC DNA]</scope>
</reference>
<dbReference type="InterPro" id="IPR001258">
    <property type="entry name" value="NHL_repeat"/>
</dbReference>
<dbReference type="SMART" id="SM00502">
    <property type="entry name" value="BBC"/>
    <property type="match status" value="2"/>
</dbReference>